<dbReference type="InterPro" id="IPR007227">
    <property type="entry name" value="Cell_shape_determining_MreD"/>
</dbReference>
<feature type="transmembrane region" description="Helical" evidence="8">
    <location>
        <begin position="33"/>
        <end position="61"/>
    </location>
</feature>
<comment type="similarity">
    <text evidence="2">Belongs to the MreD family.</text>
</comment>
<reference evidence="9 10" key="1">
    <citation type="submission" date="2024-06" db="EMBL/GenBank/DDBJ databases">
        <title>The Natural Products Discovery Center: Release of the First 8490 Sequenced Strains for Exploring Actinobacteria Biosynthetic Diversity.</title>
        <authorList>
            <person name="Kalkreuter E."/>
            <person name="Kautsar S.A."/>
            <person name="Yang D."/>
            <person name="Bader C.D."/>
            <person name="Teijaro C.N."/>
            <person name="Fluegel L."/>
            <person name="Davis C.M."/>
            <person name="Simpson J.R."/>
            <person name="Lauterbach L."/>
            <person name="Steele A.D."/>
            <person name="Gui C."/>
            <person name="Meng S."/>
            <person name="Li G."/>
            <person name="Viehrig K."/>
            <person name="Ye F."/>
            <person name="Su P."/>
            <person name="Kiefer A.F."/>
            <person name="Nichols A."/>
            <person name="Cepeda A.J."/>
            <person name="Yan W."/>
            <person name="Fan B."/>
            <person name="Jiang Y."/>
            <person name="Adhikari A."/>
            <person name="Zheng C.-J."/>
            <person name="Schuster L."/>
            <person name="Cowan T.M."/>
            <person name="Smanski M.J."/>
            <person name="Chevrette M.G."/>
            <person name="De Carvalho L.P.S."/>
            <person name="Shen B."/>
        </authorList>
    </citation>
    <scope>NUCLEOTIDE SEQUENCE [LARGE SCALE GENOMIC DNA]</scope>
    <source>
        <strain evidence="9 10">NPDC050100</strain>
    </source>
</reference>
<keyword evidence="5" id="KW-0133">Cell shape</keyword>
<comment type="subcellular location">
    <subcellularLocation>
        <location evidence="1">Cell membrane</location>
        <topology evidence="1">Multi-pass membrane protein</topology>
    </subcellularLocation>
</comment>
<sequence>MARNLVAGLLVFVALVVQVTVLNRLPVRVVPDLVLLVVIALAAVRGANAGMIIGFCAGLAADILPPAGGVLGQYALVLCITGFVAGKLAAHAPLVATEVCAVLAPALTVGVGALITDDGVGWAYMRTVWPWVALCNLIAAPVVLWAVRRLHRERRGQAVLMPSWRRI</sequence>
<keyword evidence="10" id="KW-1185">Reference proteome</keyword>
<keyword evidence="6 8" id="KW-1133">Transmembrane helix</keyword>
<proteinExistence type="inferred from homology"/>
<evidence type="ECO:0000256" key="4">
    <source>
        <dbReference type="ARBA" id="ARBA00022692"/>
    </source>
</evidence>
<keyword evidence="4 8" id="KW-0812">Transmembrane</keyword>
<evidence type="ECO:0000313" key="9">
    <source>
        <dbReference type="EMBL" id="MEV0967632.1"/>
    </source>
</evidence>
<dbReference type="Pfam" id="PF04093">
    <property type="entry name" value="MreD"/>
    <property type="match status" value="1"/>
</dbReference>
<evidence type="ECO:0000256" key="8">
    <source>
        <dbReference type="SAM" id="Phobius"/>
    </source>
</evidence>
<evidence type="ECO:0000256" key="6">
    <source>
        <dbReference type="ARBA" id="ARBA00022989"/>
    </source>
</evidence>
<evidence type="ECO:0000256" key="2">
    <source>
        <dbReference type="ARBA" id="ARBA00007776"/>
    </source>
</evidence>
<keyword evidence="7 8" id="KW-0472">Membrane</keyword>
<dbReference type="Proteomes" id="UP001551675">
    <property type="component" value="Unassembled WGS sequence"/>
</dbReference>
<evidence type="ECO:0000256" key="3">
    <source>
        <dbReference type="ARBA" id="ARBA00022475"/>
    </source>
</evidence>
<dbReference type="RefSeq" id="WP_061257308.1">
    <property type="nucleotide sequence ID" value="NZ_JBFALK010000002.1"/>
</dbReference>
<accession>A0ABV3G8F7</accession>
<dbReference type="NCBIfam" id="TIGR03426">
    <property type="entry name" value="shape_MreD"/>
    <property type="match status" value="1"/>
</dbReference>
<feature type="transmembrane region" description="Helical" evidence="8">
    <location>
        <begin position="92"/>
        <end position="116"/>
    </location>
</feature>
<gene>
    <name evidence="9" type="primary">mreD</name>
    <name evidence="9" type="ORF">AB0I59_03270</name>
</gene>
<feature type="transmembrane region" description="Helical" evidence="8">
    <location>
        <begin position="6"/>
        <end position="26"/>
    </location>
</feature>
<keyword evidence="3" id="KW-1003">Cell membrane</keyword>
<evidence type="ECO:0000256" key="5">
    <source>
        <dbReference type="ARBA" id="ARBA00022960"/>
    </source>
</evidence>
<protein>
    <submittedName>
        <fullName evidence="9">Rod shape-determining protein MreD</fullName>
    </submittedName>
</protein>
<dbReference type="EMBL" id="JBFALK010000002">
    <property type="protein sequence ID" value="MEV0967632.1"/>
    <property type="molecule type" value="Genomic_DNA"/>
</dbReference>
<evidence type="ECO:0000256" key="1">
    <source>
        <dbReference type="ARBA" id="ARBA00004651"/>
    </source>
</evidence>
<feature type="transmembrane region" description="Helical" evidence="8">
    <location>
        <begin position="67"/>
        <end position="85"/>
    </location>
</feature>
<evidence type="ECO:0000256" key="7">
    <source>
        <dbReference type="ARBA" id="ARBA00023136"/>
    </source>
</evidence>
<evidence type="ECO:0000313" key="10">
    <source>
        <dbReference type="Proteomes" id="UP001551675"/>
    </source>
</evidence>
<feature type="transmembrane region" description="Helical" evidence="8">
    <location>
        <begin position="128"/>
        <end position="147"/>
    </location>
</feature>
<comment type="caution">
    <text evidence="9">The sequence shown here is derived from an EMBL/GenBank/DDBJ whole genome shotgun (WGS) entry which is preliminary data.</text>
</comment>
<name>A0ABV3G8F7_MICGL</name>
<organism evidence="9 10">
    <name type="scientific">Microtetraspora glauca</name>
    <dbReference type="NCBI Taxonomy" id="1996"/>
    <lineage>
        <taxon>Bacteria</taxon>
        <taxon>Bacillati</taxon>
        <taxon>Actinomycetota</taxon>
        <taxon>Actinomycetes</taxon>
        <taxon>Streptosporangiales</taxon>
        <taxon>Streptosporangiaceae</taxon>
        <taxon>Microtetraspora</taxon>
    </lineage>
</organism>